<feature type="compositionally biased region" description="Polar residues" evidence="1">
    <location>
        <begin position="1057"/>
        <end position="1067"/>
    </location>
</feature>
<feature type="chain" id="PRO_5041960923" evidence="2">
    <location>
        <begin position="19"/>
        <end position="1711"/>
    </location>
</feature>
<protein>
    <submittedName>
        <fullName evidence="3">Uncharacterized protein</fullName>
    </submittedName>
</protein>
<dbReference type="EMBL" id="JASNWA010000009">
    <property type="protein sequence ID" value="KAK3169219.1"/>
    <property type="molecule type" value="Genomic_DNA"/>
</dbReference>
<comment type="caution">
    <text evidence="3">The sequence shown here is derived from an EMBL/GenBank/DDBJ whole genome shotgun (WGS) entry which is preliminary data.</text>
</comment>
<evidence type="ECO:0000256" key="2">
    <source>
        <dbReference type="SAM" id="SignalP"/>
    </source>
</evidence>
<dbReference type="Proteomes" id="UP001276659">
    <property type="component" value="Unassembled WGS sequence"/>
</dbReference>
<accession>A0AAD9Z0B8</accession>
<organism evidence="3 4">
    <name type="scientific">Lepraria neglecta</name>
    <dbReference type="NCBI Taxonomy" id="209136"/>
    <lineage>
        <taxon>Eukaryota</taxon>
        <taxon>Fungi</taxon>
        <taxon>Dikarya</taxon>
        <taxon>Ascomycota</taxon>
        <taxon>Pezizomycotina</taxon>
        <taxon>Lecanoromycetes</taxon>
        <taxon>OSLEUM clade</taxon>
        <taxon>Lecanoromycetidae</taxon>
        <taxon>Lecanorales</taxon>
        <taxon>Lecanorineae</taxon>
        <taxon>Stereocaulaceae</taxon>
        <taxon>Lepraria</taxon>
    </lineage>
</organism>
<sequence>MVKGICILFSALTPLLCALLTTTAALPASLSVANATLLQLSNGTSTFTSSIPVGSWEPYHYRNVILKLTSFGQAIPESEVKNTLVGANLVVAEFLDQRADESIPNDRFEYQRPDGNMLIAIKARVYHQITWLSLSHVLQALQGFMTASRPFQMPHYESLEFEIELTGKPEVAGTGLVWYLPPGSDQVQKRAIATAPSSIVNQTLLQLTNATSLSLGAIANEDIPYHIPRTSFTLSFYYAEGPLPRDEVIAATRGAMAYVSPQATGPYKSDTIPGNLFQWVRPDSVGVTTRVAVTVFLSKGHNVSWKQLYDVLYGLYQFATGMNGARPHYETLGFRILDDPNGKLGVGTLSYFEPEPREVERRAETTNEKLGESGVVQAANSTILPQPDSPNGTPLQLPNTQDVAPTVPAPGIDIMLTFTLFGDPIIPRDLFTVLGAAQVQIAVAVRTEPIDPIPSNHFRYVNHDGSIAISIIVYLDEAMSWLQLHLVLNQLSQFCSQGHTQGLVFEIDILGNRVGFGVLQHPSDPPVASAVVKRALNQSIFLLINATSSLSSPVAATTNIVFPITDGNLAFRILGRALPRPEVTEMFERALKIVDAMRPNVAISSDEFEFTYIQLTISVRTYEGVLIAWSQLARVIYGLMDFMMPNRPHLQSHSHEIYFQINLNGLGRIGHGYVTSRTSGIVKDAKRALSPTLSLPRPSAAVYTIYPIPGTPMTLDINPFGHTAISPAEMSAALTGALSKIYPHLAREGDQAIPDNRWAYGDVMTYVWLSIMVGAESTLSWQQLSWVITGLLQWMTGPGRSDITTLSFDFSLKGEGYLGMGALASQYPPAGVADEVEKKIANETAKRSANDIEKRSTTANKTFQLLPSTTITSALQGEDKPISFPWPIPNTQITLQFTYVEGEVPGFGLYASIMTENARATIQMFVQMFPHQPLPGGFFFYRKDFTPIPQTAGIVIHNFRGLVITWQQLDIVLAGLGMFMKGVPVDQAVQFDIDQFAVGKIGFGTMASGTRINDVDKTAAPPAGISTTNFVNNDILQQANTTDSSSASSTATKSISLHPTNTTTIGDQLSPFPIPNTPITLGFNTLPTPIPAARVADLWAGVQRVIQAHVALRPNDPINPSSFFYQLGYSGSSELISIVLHPEQGYHLTWLQLQQILLGVQIVMTGRGTASHLLALEITVNILGLGRVANGLLRYFDKAETATSYAADKRRVGGIVSSDPPPSRPNIVERRAATPATIETADSGNDAIALQQANTTVSTPTTLDPTIDPSLPPTNATHQRFTAYPVPNTPVTLYILTHKTEIPRERVQELFTGVQRLIHDSLVQHPQSPINPTSFYHEVAYSGPNELIALALHPELAHYLTWTELSQVLDGLQTWMSVDPSHLRFLQFEVRIAGQEGVVAHGLLSYPNNGFQSIADLTARSPYLDNGLQNTTNLTAAITYPIPGTPITLSFTSLLPGPIPGDRVSKLFEGAEKSIHTKVGTHADIPITDFGFLYTDHWNPPGDSASIDIYRALGKKITWLQLYRILLGLESFMIGQWLPPHLQNLQFDIEIHGLGKVGTGVVNYTPPSEQPTSPIRYPVPGTPITLSFTSLLPIPIPANRVSNLLTNAQASVKGNVDASPHAPITGADFFSYTYNYGLRAESASVIIHREPRGTVTWLQLYEILEALKDFMLGRSLGVTHLQILVFEVEIEGLGVVGRGMVSYTPPDRQEG</sequence>
<keyword evidence="2" id="KW-0732">Signal</keyword>
<evidence type="ECO:0000313" key="3">
    <source>
        <dbReference type="EMBL" id="KAK3169219.1"/>
    </source>
</evidence>
<proteinExistence type="predicted"/>
<evidence type="ECO:0000256" key="1">
    <source>
        <dbReference type="SAM" id="MobiDB-lite"/>
    </source>
</evidence>
<keyword evidence="4" id="KW-1185">Reference proteome</keyword>
<name>A0AAD9Z0B8_9LECA</name>
<feature type="signal peptide" evidence="2">
    <location>
        <begin position="1"/>
        <end position="18"/>
    </location>
</feature>
<feature type="compositionally biased region" description="Low complexity" evidence="1">
    <location>
        <begin position="1041"/>
        <end position="1056"/>
    </location>
</feature>
<reference evidence="3" key="1">
    <citation type="submission" date="2022-11" db="EMBL/GenBank/DDBJ databases">
        <title>Chromosomal genome sequence assembly and mating type (MAT) locus characterization of the leprose asexual lichenized fungus Lepraria neglecta (Nyl.) Erichsen.</title>
        <authorList>
            <person name="Allen J.L."/>
            <person name="Pfeffer B."/>
        </authorList>
    </citation>
    <scope>NUCLEOTIDE SEQUENCE</scope>
    <source>
        <strain evidence="3">Allen 5258</strain>
    </source>
</reference>
<gene>
    <name evidence="3" type="ORF">OEA41_008602</name>
</gene>
<feature type="region of interest" description="Disordered" evidence="1">
    <location>
        <begin position="1041"/>
        <end position="1069"/>
    </location>
</feature>
<evidence type="ECO:0000313" key="4">
    <source>
        <dbReference type="Proteomes" id="UP001276659"/>
    </source>
</evidence>